<dbReference type="Gene3D" id="3.50.50.60">
    <property type="entry name" value="FAD/NAD(P)-binding domain"/>
    <property type="match status" value="1"/>
</dbReference>
<dbReference type="GO" id="GO:0046208">
    <property type="term" value="P:spermine catabolic process"/>
    <property type="evidence" value="ECO:0007669"/>
    <property type="project" value="EnsemblFungi"/>
</dbReference>
<dbReference type="InterPro" id="IPR002937">
    <property type="entry name" value="Amino_oxidase"/>
</dbReference>
<reference evidence="3" key="1">
    <citation type="submission" date="2016-03" db="EMBL/GenBank/DDBJ databases">
        <authorList>
            <person name="Devillers H."/>
        </authorList>
    </citation>
    <scope>NUCLEOTIDE SEQUENCE [LARGE SCALE GENOMIC DNA]</scope>
</reference>
<dbReference type="PANTHER" id="PTHR10742:SF410">
    <property type="entry name" value="LYSINE-SPECIFIC HISTONE DEMETHYLASE 2"/>
    <property type="match status" value="1"/>
</dbReference>
<evidence type="ECO:0000313" key="2">
    <source>
        <dbReference type="EMBL" id="SCU94992.1"/>
    </source>
</evidence>
<protein>
    <submittedName>
        <fullName evidence="2">LADA_0G12750g1_1</fullName>
    </submittedName>
</protein>
<evidence type="ECO:0000259" key="1">
    <source>
        <dbReference type="Pfam" id="PF01593"/>
    </source>
</evidence>
<accession>A0A1G4JVD6</accession>
<keyword evidence="3" id="KW-1185">Reference proteome</keyword>
<evidence type="ECO:0000313" key="3">
    <source>
        <dbReference type="Proteomes" id="UP000190274"/>
    </source>
</evidence>
<dbReference type="SUPFAM" id="SSF51905">
    <property type="entry name" value="FAD/NAD(P)-binding domain"/>
    <property type="match status" value="1"/>
</dbReference>
<dbReference type="Proteomes" id="UP000190274">
    <property type="component" value="Chromosome G"/>
</dbReference>
<dbReference type="STRING" id="1266660.A0A1G4JVD6"/>
<dbReference type="InterPro" id="IPR050281">
    <property type="entry name" value="Flavin_monoamine_oxidase"/>
</dbReference>
<dbReference type="GO" id="GO:0015940">
    <property type="term" value="P:pantothenate biosynthetic process"/>
    <property type="evidence" value="ECO:0007669"/>
    <property type="project" value="EnsemblFungi"/>
</dbReference>
<feature type="domain" description="Amine oxidase" evidence="1">
    <location>
        <begin position="13"/>
        <end position="492"/>
    </location>
</feature>
<sequence length="503" mass="56730">MAGKQVVIIGAGISGLKTASELYKKGFDSCVVIEARDRVGGRLHTVPGYKNNKYDVGASWHHDTLVNGLFLEELSMPKEQRASFVFDDDALVVIDQEKGRIDQDPDMTLEVLMEELLKYNQLQYFEDLDVKDVNFFETIVKYLYERRDLLTDDQIRYIPQLARYMESWHGIDWKSLSSKCLEIAHQGRNAFVLNYDTIVERIASSFPKGWLKLGTEVISVNTEGKKVVVSTSSGEVYESDYVVITIPQSVLAHSLSPTPRKGRIEFTPPLASNIQDAFQRTHYGALGKVIFEFDKCCWSKDRSRAITMAKSNPEIARKVRDAQELNQLVEKLNSDTKYNFKNGESWDFPLFFVNLAKHTDNPSLILLMADPLTTYIESLPEKEKVYDFFKPVVKEVLKAFDCFEPVVTDFEDKLDETSEGPVLKNVLTTKWTQDPYALGAYSACSPGDDPMDLILALAGSETSKVRFAGEHTIMDGAGCVYGAWNSGVREASFIAEKMGKVRS</sequence>
<dbReference type="InterPro" id="IPR036188">
    <property type="entry name" value="FAD/NAD-bd_sf"/>
</dbReference>
<dbReference type="Gene3D" id="3.90.660.10">
    <property type="match status" value="1"/>
</dbReference>
<proteinExistence type="predicted"/>
<dbReference type="AlphaFoldDB" id="A0A1G4JVD6"/>
<gene>
    <name evidence="2" type="ORF">LADA_0G12750G</name>
</gene>
<organism evidence="2 3">
    <name type="scientific">Lachancea dasiensis</name>
    <dbReference type="NCBI Taxonomy" id="1072105"/>
    <lineage>
        <taxon>Eukaryota</taxon>
        <taxon>Fungi</taxon>
        <taxon>Dikarya</taxon>
        <taxon>Ascomycota</taxon>
        <taxon>Saccharomycotina</taxon>
        <taxon>Saccharomycetes</taxon>
        <taxon>Saccharomycetales</taxon>
        <taxon>Saccharomycetaceae</taxon>
        <taxon>Lachancea</taxon>
    </lineage>
</organism>
<dbReference type="PANTHER" id="PTHR10742">
    <property type="entry name" value="FLAVIN MONOAMINE OXIDASE"/>
    <property type="match status" value="1"/>
</dbReference>
<dbReference type="Pfam" id="PF01593">
    <property type="entry name" value="Amino_oxidase"/>
    <property type="match status" value="1"/>
</dbReference>
<dbReference type="OrthoDB" id="5046242at2759"/>
<dbReference type="EMBL" id="LT598457">
    <property type="protein sequence ID" value="SCU94992.1"/>
    <property type="molecule type" value="Genomic_DNA"/>
</dbReference>
<dbReference type="SUPFAM" id="SSF54373">
    <property type="entry name" value="FAD-linked reductases, C-terminal domain"/>
    <property type="match status" value="1"/>
</dbReference>
<dbReference type="GO" id="GO:0046592">
    <property type="term" value="F:polyamine oxidase activity"/>
    <property type="evidence" value="ECO:0007669"/>
    <property type="project" value="EnsemblFungi"/>
</dbReference>
<name>A0A1G4JVD6_9SACH</name>